<dbReference type="Gramene" id="Kaladp0061s0060.1.v1.1">
    <property type="protein sequence ID" value="Kaladp0061s0060.1.v1.1"/>
    <property type="gene ID" value="Kaladp0061s0060.v1.1"/>
</dbReference>
<reference evidence="2" key="1">
    <citation type="submission" date="2021-01" db="UniProtKB">
        <authorList>
            <consortium name="EnsemblPlants"/>
        </authorList>
    </citation>
    <scope>IDENTIFICATION</scope>
</reference>
<dbReference type="PANTHER" id="PTHR37263:SF2">
    <property type="entry name" value="EXPRESSED PROTEIN"/>
    <property type="match status" value="1"/>
</dbReference>
<keyword evidence="3" id="KW-1185">Reference proteome</keyword>
<feature type="compositionally biased region" description="Polar residues" evidence="1">
    <location>
        <begin position="31"/>
        <end position="58"/>
    </location>
</feature>
<protein>
    <submittedName>
        <fullName evidence="2">Uncharacterized protein</fullName>
    </submittedName>
</protein>
<dbReference type="EnsemblPlants" id="Kaladp0061s0060.1.v1.1">
    <property type="protein sequence ID" value="Kaladp0061s0060.1.v1.1"/>
    <property type="gene ID" value="Kaladp0061s0060.v1.1"/>
</dbReference>
<feature type="region of interest" description="Disordered" evidence="1">
    <location>
        <begin position="30"/>
        <end position="58"/>
    </location>
</feature>
<dbReference type="PANTHER" id="PTHR37263">
    <property type="entry name" value="EXPRESSED PROTEIN"/>
    <property type="match status" value="1"/>
</dbReference>
<evidence type="ECO:0000313" key="3">
    <source>
        <dbReference type="Proteomes" id="UP000594263"/>
    </source>
</evidence>
<dbReference type="OMA" id="NLEWNLH"/>
<dbReference type="AlphaFoldDB" id="A0A7N1A015"/>
<sequence length="93" mass="10705">MHLWPTVRIRNSFKLDYLKKLEWNLHRMNSENKSPSHVNNQQTLLDDQPHSSSSENDGNVSKALAVCREVLLLLSCCYCCFCCGACVDEEMKQ</sequence>
<evidence type="ECO:0000313" key="2">
    <source>
        <dbReference type="EnsemblPlants" id="Kaladp0061s0060.1.v1.1"/>
    </source>
</evidence>
<accession>A0A7N1A015</accession>
<proteinExistence type="predicted"/>
<name>A0A7N1A015_KALFE</name>
<organism evidence="2 3">
    <name type="scientific">Kalanchoe fedtschenkoi</name>
    <name type="common">Lavender scallops</name>
    <name type="synonym">South American air plant</name>
    <dbReference type="NCBI Taxonomy" id="63787"/>
    <lineage>
        <taxon>Eukaryota</taxon>
        <taxon>Viridiplantae</taxon>
        <taxon>Streptophyta</taxon>
        <taxon>Embryophyta</taxon>
        <taxon>Tracheophyta</taxon>
        <taxon>Spermatophyta</taxon>
        <taxon>Magnoliopsida</taxon>
        <taxon>eudicotyledons</taxon>
        <taxon>Gunneridae</taxon>
        <taxon>Pentapetalae</taxon>
        <taxon>Saxifragales</taxon>
        <taxon>Crassulaceae</taxon>
        <taxon>Kalanchoe</taxon>
    </lineage>
</organism>
<evidence type="ECO:0000256" key="1">
    <source>
        <dbReference type="SAM" id="MobiDB-lite"/>
    </source>
</evidence>
<dbReference type="Proteomes" id="UP000594263">
    <property type="component" value="Unplaced"/>
</dbReference>